<reference evidence="2" key="1">
    <citation type="submission" date="2023-02" db="EMBL/GenBank/DDBJ databases">
        <title>Identification and recombinant expression of a fungal hydrolase from Papiliotrema laurentii that hydrolyzes apple cutin and clears colloidal polyester polyurethane.</title>
        <authorList>
            <consortium name="DOE Joint Genome Institute"/>
            <person name="Roman V.A."/>
            <person name="Bojanowski C."/>
            <person name="Crable B.R."/>
            <person name="Wagner D.N."/>
            <person name="Hung C.S."/>
            <person name="Nadeau L.J."/>
            <person name="Schratz L."/>
            <person name="Haridas S."/>
            <person name="Pangilinan J."/>
            <person name="Lipzen A."/>
            <person name="Na H."/>
            <person name="Yan M."/>
            <person name="Ng V."/>
            <person name="Grigoriev I.V."/>
            <person name="Spatafora J.W."/>
            <person name="Barlow D."/>
            <person name="Biffinger J."/>
            <person name="Kelley-Loughnane N."/>
            <person name="Varaljay V.A."/>
            <person name="Crookes-Goodson W.J."/>
        </authorList>
    </citation>
    <scope>NUCLEOTIDE SEQUENCE</scope>
    <source>
        <strain evidence="2">5307AH</strain>
    </source>
</reference>
<keyword evidence="3" id="KW-1185">Reference proteome</keyword>
<dbReference type="AlphaFoldDB" id="A0AAD9FMQ0"/>
<comment type="caution">
    <text evidence="2">The sequence shown here is derived from an EMBL/GenBank/DDBJ whole genome shotgun (WGS) entry which is preliminary data.</text>
</comment>
<feature type="region of interest" description="Disordered" evidence="1">
    <location>
        <begin position="286"/>
        <end position="340"/>
    </location>
</feature>
<protein>
    <submittedName>
        <fullName evidence="2">Uncharacterized protein</fullName>
    </submittedName>
</protein>
<dbReference type="Proteomes" id="UP001182556">
    <property type="component" value="Unassembled WGS sequence"/>
</dbReference>
<feature type="compositionally biased region" description="Polar residues" evidence="1">
    <location>
        <begin position="295"/>
        <end position="306"/>
    </location>
</feature>
<dbReference type="EMBL" id="JAODAN010000011">
    <property type="protein sequence ID" value="KAK1921191.1"/>
    <property type="molecule type" value="Genomic_DNA"/>
</dbReference>
<evidence type="ECO:0000313" key="3">
    <source>
        <dbReference type="Proteomes" id="UP001182556"/>
    </source>
</evidence>
<accession>A0AAD9FMQ0</accession>
<evidence type="ECO:0000313" key="2">
    <source>
        <dbReference type="EMBL" id="KAK1921191.1"/>
    </source>
</evidence>
<evidence type="ECO:0000256" key="1">
    <source>
        <dbReference type="SAM" id="MobiDB-lite"/>
    </source>
</evidence>
<sequence>MSSSYSTPTTPRCRSSSSGTNETGQGPLAEGPGPFGNQVAQDIDSNKESSSLNPNSKPAGDPLSRSALDLYEACYLNFAKKTNLMSVSKRRDEFQHQWEAASKRFYGSDNLAEEYMNSIFTDLNNHNFCIGADFMGDLYTHSLCDGRDYAKLERLGKEYDEHSATNLVKSLMEVGVLIVDTAPHTEGDTGKCWPPRDLTDAGVAARVDPIRFVENPSFRATLVTPSEIPAVEGSLAAWYGSGSIPGSASADGRSKTALGPRSTLTAETALRRDSKIDSARTVFHDGVQSELLERSPSSEGPMTQQGSDEEHKISPSKSRGTSKPSILKSLCSARTSLHSV</sequence>
<feature type="compositionally biased region" description="Polar residues" evidence="1">
    <location>
        <begin position="315"/>
        <end position="324"/>
    </location>
</feature>
<proteinExistence type="predicted"/>
<feature type="region of interest" description="Disordered" evidence="1">
    <location>
        <begin position="1"/>
        <end position="63"/>
    </location>
</feature>
<feature type="compositionally biased region" description="Low complexity" evidence="1">
    <location>
        <begin position="1"/>
        <end position="20"/>
    </location>
</feature>
<gene>
    <name evidence="2" type="ORF">DB88DRAFT_475094</name>
</gene>
<name>A0AAD9FMQ0_PAPLA</name>
<organism evidence="2 3">
    <name type="scientific">Papiliotrema laurentii</name>
    <name type="common">Cryptococcus laurentii</name>
    <dbReference type="NCBI Taxonomy" id="5418"/>
    <lineage>
        <taxon>Eukaryota</taxon>
        <taxon>Fungi</taxon>
        <taxon>Dikarya</taxon>
        <taxon>Basidiomycota</taxon>
        <taxon>Agaricomycotina</taxon>
        <taxon>Tremellomycetes</taxon>
        <taxon>Tremellales</taxon>
        <taxon>Rhynchogastremaceae</taxon>
        <taxon>Papiliotrema</taxon>
    </lineage>
</organism>